<evidence type="ECO:0000313" key="9">
    <source>
        <dbReference type="Proteomes" id="UP000568664"/>
    </source>
</evidence>
<gene>
    <name evidence="8" type="ORF">HII17_01310</name>
</gene>
<keyword evidence="4" id="KW-0798">TonB box</keyword>
<keyword evidence="3" id="KW-0998">Cell outer membrane</keyword>
<dbReference type="GO" id="GO:0009279">
    <property type="term" value="C:cell outer membrane"/>
    <property type="evidence" value="ECO:0007669"/>
    <property type="project" value="UniProtKB-SubCell"/>
</dbReference>
<dbReference type="CDD" id="cd01347">
    <property type="entry name" value="ligand_gated_channel"/>
    <property type="match status" value="1"/>
</dbReference>
<keyword evidence="9" id="KW-1185">Reference proteome</keyword>
<comment type="subcellular location">
    <subcellularLocation>
        <location evidence="1 4">Cell outer membrane</location>
    </subcellularLocation>
</comment>
<name>A0A7Y0Q6P3_9GAMM</name>
<dbReference type="Proteomes" id="UP000568664">
    <property type="component" value="Unassembled WGS sequence"/>
</dbReference>
<feature type="domain" description="TonB-dependent receptor-like beta-barrel" evidence="6">
    <location>
        <begin position="386"/>
        <end position="849"/>
    </location>
</feature>
<keyword evidence="2 4" id="KW-0472">Membrane</keyword>
<dbReference type="PANTHER" id="PTHR40980:SF3">
    <property type="entry name" value="TONB-DEPENDENT RECEPTOR-LIKE BETA-BARREL DOMAIN-CONTAINING PROTEIN"/>
    <property type="match status" value="1"/>
</dbReference>
<evidence type="ECO:0000259" key="6">
    <source>
        <dbReference type="Pfam" id="PF00593"/>
    </source>
</evidence>
<keyword evidence="8" id="KW-0675">Receptor</keyword>
<dbReference type="Pfam" id="PF00593">
    <property type="entry name" value="TonB_dep_Rec_b-barrel"/>
    <property type="match status" value="1"/>
</dbReference>
<dbReference type="SUPFAM" id="SSF56935">
    <property type="entry name" value="Porins"/>
    <property type="match status" value="1"/>
</dbReference>
<dbReference type="Pfam" id="PF07715">
    <property type="entry name" value="Plug"/>
    <property type="match status" value="1"/>
</dbReference>
<dbReference type="EMBL" id="JABBXH010000001">
    <property type="protein sequence ID" value="NMP30185.1"/>
    <property type="molecule type" value="Genomic_DNA"/>
</dbReference>
<evidence type="ECO:0000256" key="1">
    <source>
        <dbReference type="ARBA" id="ARBA00004442"/>
    </source>
</evidence>
<sequence>MFTLTKRTALAVAIASAVGGYSQAAFAAEEAADKKSDDTEYILVRGLRNSLKAAMFDKKEGVGVYDGIAADDLGKFPDQNVAESLQRITGVSIDRSGGEGQFVTVRGFGPQFNTVLVNGRQIATENPGREFSFDTLAAELITGVDVYKSPTANMQEGGIGATINVNTAKPLNYDGFKAVASAKGVYDDLSEETTPQFSGLISNTFMEGKAGVLVSLAHQERTAQDNIMESRYYRPNVSFETQNGKQFTNAYVPQNFDVMVDEQDRTRTSGTAVFQYAPSDELTLTFDGLISQFEVESDVHSLGHWFSESNFIDAEVDENNSVVYIENANTGATDFIRRNYNREVDVQAFGFNAEWQINDDVMATFDVSTSTAEEKSAGDVFFNVIGYNNAYTWDNRDGSPSIEILGGEDAALRADLGRAHYNERNGWDREDTITEFKTDFEWETGLDTFTSMRWGGYYQDREKDAVRKYASDCNLYCGYGTDVPDELLTEYTANGFFGGVPDRWLTYDVAAYDAYRESVTGDTGYSDPQGQADQYTVEEEILSAYIDFTFEGDLGDLPWQANVGVRYTQTDTTLSGVTQELIDLQEVPNDPSDLFEVYAPGGVQPVSASNSYTNLLPSVNVKFDLTDEMVMRVAYSETLTRPTMDELNPATTVTVSRPNNNAAQGGNADLKPFVSSNWDVSYEWYYADTSYFAAAIFSKEVDDFITSTVATEVWNLESGAYNFNVRRPRNGETAEVNGLELAWTHTWENGFGLQANATFVDSDAELDNNSTESFGLEGLGDSQNIVGFYENGPYQLRLAFNNREGFLQDQVNRFGGTEPLKTDTYGQWDISGSYEINEMFTVFFEGINITGEETRRHSRYQNQFVRLEDNGTRWAFGVRANF</sequence>
<feature type="domain" description="TonB-dependent receptor plug" evidence="7">
    <location>
        <begin position="66"/>
        <end position="161"/>
    </location>
</feature>
<evidence type="ECO:0000256" key="4">
    <source>
        <dbReference type="RuleBase" id="RU003357"/>
    </source>
</evidence>
<dbReference type="NCBIfam" id="TIGR01782">
    <property type="entry name" value="TonB-Xanth-Caul"/>
    <property type="match status" value="1"/>
</dbReference>
<dbReference type="InterPro" id="IPR037066">
    <property type="entry name" value="Plug_dom_sf"/>
</dbReference>
<feature type="chain" id="PRO_5031425052" evidence="5">
    <location>
        <begin position="28"/>
        <end position="882"/>
    </location>
</feature>
<evidence type="ECO:0000256" key="2">
    <source>
        <dbReference type="ARBA" id="ARBA00023136"/>
    </source>
</evidence>
<dbReference type="InterPro" id="IPR010104">
    <property type="entry name" value="TonB_rcpt_bac"/>
</dbReference>
<dbReference type="Gene3D" id="2.40.170.20">
    <property type="entry name" value="TonB-dependent receptor, beta-barrel domain"/>
    <property type="match status" value="1"/>
</dbReference>
<dbReference type="InterPro" id="IPR012910">
    <property type="entry name" value="Plug_dom"/>
</dbReference>
<protein>
    <submittedName>
        <fullName evidence="8">TonB-dependent receptor</fullName>
    </submittedName>
</protein>
<dbReference type="Gene3D" id="2.170.130.10">
    <property type="entry name" value="TonB-dependent receptor, plug domain"/>
    <property type="match status" value="1"/>
</dbReference>
<organism evidence="8 9">
    <name type="scientific">Thalassotalea algicola</name>
    <dbReference type="NCBI Taxonomy" id="2716224"/>
    <lineage>
        <taxon>Bacteria</taxon>
        <taxon>Pseudomonadati</taxon>
        <taxon>Pseudomonadota</taxon>
        <taxon>Gammaproteobacteria</taxon>
        <taxon>Alteromonadales</taxon>
        <taxon>Colwelliaceae</taxon>
        <taxon>Thalassotalea</taxon>
    </lineage>
</organism>
<evidence type="ECO:0000256" key="3">
    <source>
        <dbReference type="ARBA" id="ARBA00023237"/>
    </source>
</evidence>
<proteinExistence type="inferred from homology"/>
<keyword evidence="5" id="KW-0732">Signal</keyword>
<dbReference type="AlphaFoldDB" id="A0A7Y0Q6P3"/>
<comment type="similarity">
    <text evidence="4">Belongs to the TonB-dependent receptor family.</text>
</comment>
<comment type="caution">
    <text evidence="8">The sequence shown here is derived from an EMBL/GenBank/DDBJ whole genome shotgun (WGS) entry which is preliminary data.</text>
</comment>
<evidence type="ECO:0000256" key="5">
    <source>
        <dbReference type="SAM" id="SignalP"/>
    </source>
</evidence>
<dbReference type="PANTHER" id="PTHR40980">
    <property type="entry name" value="PLUG DOMAIN-CONTAINING PROTEIN"/>
    <property type="match status" value="1"/>
</dbReference>
<dbReference type="RefSeq" id="WP_169073522.1">
    <property type="nucleotide sequence ID" value="NZ_JABBXH010000001.1"/>
</dbReference>
<dbReference type="InterPro" id="IPR036942">
    <property type="entry name" value="Beta-barrel_TonB_sf"/>
</dbReference>
<accession>A0A7Y0Q6P3</accession>
<reference evidence="8 9" key="1">
    <citation type="submission" date="2020-04" db="EMBL/GenBank/DDBJ databases">
        <title>Thalassotalea sp. M1531, isolated from the surface of marine red alga.</title>
        <authorList>
            <person name="Pang L."/>
            <person name="Lu D.-C."/>
        </authorList>
    </citation>
    <scope>NUCLEOTIDE SEQUENCE [LARGE SCALE GENOMIC DNA]</scope>
    <source>
        <strain evidence="8 9">M1531</strain>
    </source>
</reference>
<evidence type="ECO:0000259" key="7">
    <source>
        <dbReference type="Pfam" id="PF07715"/>
    </source>
</evidence>
<evidence type="ECO:0000313" key="8">
    <source>
        <dbReference type="EMBL" id="NMP30185.1"/>
    </source>
</evidence>
<feature type="signal peptide" evidence="5">
    <location>
        <begin position="1"/>
        <end position="27"/>
    </location>
</feature>
<dbReference type="InterPro" id="IPR000531">
    <property type="entry name" value="Beta-barrel_TonB"/>
</dbReference>